<comment type="caution">
    <text evidence="1">The sequence shown here is derived from an EMBL/GenBank/DDBJ whole genome shotgun (WGS) entry which is preliminary data.</text>
</comment>
<dbReference type="Proteomes" id="UP000557392">
    <property type="component" value="Unassembled WGS sequence"/>
</dbReference>
<accession>A0A7W6JTN8</accession>
<organism evidence="1 2">
    <name type="scientific">Sphingomonas kyeonggiensis</name>
    <dbReference type="NCBI Taxonomy" id="1268553"/>
    <lineage>
        <taxon>Bacteria</taxon>
        <taxon>Pseudomonadati</taxon>
        <taxon>Pseudomonadota</taxon>
        <taxon>Alphaproteobacteria</taxon>
        <taxon>Sphingomonadales</taxon>
        <taxon>Sphingomonadaceae</taxon>
        <taxon>Sphingomonas</taxon>
    </lineage>
</organism>
<gene>
    <name evidence="1" type="ORF">GGR46_002938</name>
</gene>
<dbReference type="EMBL" id="JACIEH010000002">
    <property type="protein sequence ID" value="MBB4099374.1"/>
    <property type="molecule type" value="Genomic_DNA"/>
</dbReference>
<evidence type="ECO:0000313" key="2">
    <source>
        <dbReference type="Proteomes" id="UP000557392"/>
    </source>
</evidence>
<protein>
    <submittedName>
        <fullName evidence="1">Uncharacterized protein</fullName>
    </submittedName>
</protein>
<keyword evidence="2" id="KW-1185">Reference proteome</keyword>
<dbReference type="RefSeq" id="WP_183998648.1">
    <property type="nucleotide sequence ID" value="NZ_JACIEH010000002.1"/>
</dbReference>
<sequence>MKFDFDTIGEWAPRLSAALDTLMSDRLRKRVAAGPIEWLEDALDIILEEVERNALIDATREWLRGQMIVAYHGSRLSPEEIASVRTAGLRALDPGTRKGQLAQILSRHPGWAQASIGLDAAIRDFGDGQFGRRQGQAHLTISRGALLTAFNHYLVEGSEFDQAVAVELLGKGARALLQEGRSPVLFTVEVPGDRALDLAERWLRNGEMPGLIRHVLQFWANWLHDPALDPGTQHVDFGLIFYEGIPSDWITDAALIDEARLLESYHR</sequence>
<evidence type="ECO:0000313" key="1">
    <source>
        <dbReference type="EMBL" id="MBB4099374.1"/>
    </source>
</evidence>
<name>A0A7W6JTN8_9SPHN</name>
<dbReference type="AlphaFoldDB" id="A0A7W6JTN8"/>
<reference evidence="1 2" key="1">
    <citation type="submission" date="2020-08" db="EMBL/GenBank/DDBJ databases">
        <title>Genomic Encyclopedia of Type Strains, Phase IV (KMG-IV): sequencing the most valuable type-strain genomes for metagenomic binning, comparative biology and taxonomic classification.</title>
        <authorList>
            <person name="Goeker M."/>
        </authorList>
    </citation>
    <scope>NUCLEOTIDE SEQUENCE [LARGE SCALE GENOMIC DNA]</scope>
    <source>
        <strain evidence="1 2">DSM 101806</strain>
    </source>
</reference>
<proteinExistence type="predicted"/>